<feature type="region of interest" description="G5" evidence="8">
    <location>
        <begin position="232"/>
        <end position="234"/>
    </location>
</feature>
<keyword evidence="7" id="KW-1003">Cell membrane</keyword>
<name>A0A939G8R8_9BACT</name>
<dbReference type="FunFam" id="3.30.300.20:FF:000003">
    <property type="entry name" value="GTPase Era"/>
    <property type="match status" value="1"/>
</dbReference>
<dbReference type="SUPFAM" id="SSF52540">
    <property type="entry name" value="P-loop containing nucleoside triphosphate hydrolases"/>
    <property type="match status" value="1"/>
</dbReference>
<organism evidence="11 12">
    <name type="scientific">Fibrella aquatilis</name>
    <dbReference type="NCBI Taxonomy" id="2817059"/>
    <lineage>
        <taxon>Bacteria</taxon>
        <taxon>Pseudomonadati</taxon>
        <taxon>Bacteroidota</taxon>
        <taxon>Cytophagia</taxon>
        <taxon>Cytophagales</taxon>
        <taxon>Spirosomataceae</taxon>
        <taxon>Fibrella</taxon>
    </lineage>
</organism>
<dbReference type="Proteomes" id="UP000664795">
    <property type="component" value="Unassembled WGS sequence"/>
</dbReference>
<dbReference type="Gene3D" id="3.40.50.300">
    <property type="entry name" value="P-loop containing nucleotide triphosphate hydrolases"/>
    <property type="match status" value="1"/>
</dbReference>
<keyword evidence="4 7" id="KW-0547">Nucleotide-binding</keyword>
<reference evidence="11 12" key="1">
    <citation type="submission" date="2021-03" db="EMBL/GenBank/DDBJ databases">
        <title>Fibrella sp. HMF5036 genome sequencing and assembly.</title>
        <authorList>
            <person name="Kang H."/>
            <person name="Kim H."/>
            <person name="Bae S."/>
            <person name="Joh K."/>
        </authorList>
    </citation>
    <scope>NUCLEOTIDE SEQUENCE [LARGE SCALE GENOMIC DNA]</scope>
    <source>
        <strain evidence="11 12">HMF5036</strain>
    </source>
</reference>
<feature type="region of interest" description="G4" evidence="8">
    <location>
        <begin position="142"/>
        <end position="145"/>
    </location>
</feature>
<evidence type="ECO:0000256" key="2">
    <source>
        <dbReference type="ARBA" id="ARBA00020484"/>
    </source>
</evidence>
<feature type="region of interest" description="G3" evidence="8">
    <location>
        <begin position="82"/>
        <end position="85"/>
    </location>
</feature>
<dbReference type="InterPro" id="IPR027417">
    <property type="entry name" value="P-loop_NTPase"/>
</dbReference>
<evidence type="ECO:0000256" key="3">
    <source>
        <dbReference type="ARBA" id="ARBA00022517"/>
    </source>
</evidence>
<protein>
    <recommendedName>
        <fullName evidence="2 7">GTPase Era</fullName>
    </recommendedName>
</protein>
<feature type="region of interest" description="Disordered" evidence="9">
    <location>
        <begin position="200"/>
        <end position="222"/>
    </location>
</feature>
<feature type="region of interest" description="G2" evidence="8">
    <location>
        <begin position="57"/>
        <end position="61"/>
    </location>
</feature>
<dbReference type="PROSITE" id="PS51713">
    <property type="entry name" value="G_ERA"/>
    <property type="match status" value="1"/>
</dbReference>
<dbReference type="PANTHER" id="PTHR42698">
    <property type="entry name" value="GTPASE ERA"/>
    <property type="match status" value="1"/>
</dbReference>
<dbReference type="GO" id="GO:0005525">
    <property type="term" value="F:GTP binding"/>
    <property type="evidence" value="ECO:0007669"/>
    <property type="project" value="UniProtKB-UniRule"/>
</dbReference>
<dbReference type="Pfam" id="PF01926">
    <property type="entry name" value="MMR_HSR1"/>
    <property type="match status" value="1"/>
</dbReference>
<dbReference type="InterPro" id="IPR015946">
    <property type="entry name" value="KH_dom-like_a/b"/>
</dbReference>
<dbReference type="HAMAP" id="MF_00367">
    <property type="entry name" value="GTPase_Era"/>
    <property type="match status" value="1"/>
</dbReference>
<dbReference type="GO" id="GO:0070181">
    <property type="term" value="F:small ribosomal subunit rRNA binding"/>
    <property type="evidence" value="ECO:0007669"/>
    <property type="project" value="UniProtKB-UniRule"/>
</dbReference>
<keyword evidence="7" id="KW-0472">Membrane</keyword>
<feature type="region of interest" description="G1" evidence="8">
    <location>
        <begin position="31"/>
        <end position="38"/>
    </location>
</feature>
<comment type="subcellular location">
    <subcellularLocation>
        <location evidence="7">Cytoplasm</location>
    </subcellularLocation>
    <subcellularLocation>
        <location evidence="7">Cell membrane</location>
        <topology evidence="7">Peripheral membrane protein</topology>
    </subcellularLocation>
</comment>
<accession>A0A939G8R8</accession>
<dbReference type="GO" id="GO:0000028">
    <property type="term" value="P:ribosomal small subunit assembly"/>
    <property type="evidence" value="ECO:0007669"/>
    <property type="project" value="TreeGrafter"/>
</dbReference>
<dbReference type="InterPro" id="IPR005225">
    <property type="entry name" value="Small_GTP-bd"/>
</dbReference>
<dbReference type="RefSeq" id="WP_207336680.1">
    <property type="nucleotide sequence ID" value="NZ_JAFMYU010000014.1"/>
</dbReference>
<dbReference type="Gene3D" id="3.30.300.20">
    <property type="match status" value="1"/>
</dbReference>
<dbReference type="InterPro" id="IPR004044">
    <property type="entry name" value="KH_dom_type_2"/>
</dbReference>
<dbReference type="GO" id="GO:0005886">
    <property type="term" value="C:plasma membrane"/>
    <property type="evidence" value="ECO:0007669"/>
    <property type="project" value="UniProtKB-SubCell"/>
</dbReference>
<evidence type="ECO:0000256" key="7">
    <source>
        <dbReference type="HAMAP-Rule" id="MF_00367"/>
    </source>
</evidence>
<comment type="caution">
    <text evidence="11">The sequence shown here is derived from an EMBL/GenBank/DDBJ whole genome shotgun (WGS) entry which is preliminary data.</text>
</comment>
<evidence type="ECO:0000256" key="1">
    <source>
        <dbReference type="ARBA" id="ARBA00007921"/>
    </source>
</evidence>
<dbReference type="CDD" id="cd22534">
    <property type="entry name" value="KH-II_Era"/>
    <property type="match status" value="1"/>
</dbReference>
<keyword evidence="5 7" id="KW-0694">RNA-binding</keyword>
<feature type="compositionally biased region" description="Acidic residues" evidence="9">
    <location>
        <begin position="200"/>
        <end position="210"/>
    </location>
</feature>
<dbReference type="Pfam" id="PF07650">
    <property type="entry name" value="KH_2"/>
    <property type="match status" value="1"/>
</dbReference>
<evidence type="ECO:0000256" key="8">
    <source>
        <dbReference type="PROSITE-ProRule" id="PRU01050"/>
    </source>
</evidence>
<keyword evidence="3 7" id="KW-0690">Ribosome biogenesis</keyword>
<keyword evidence="7" id="KW-0963">Cytoplasm</keyword>
<comment type="function">
    <text evidence="7">An essential GTPase that binds both GDP and GTP, with rapid nucleotide exchange. Plays a role in 16S rRNA processing and 30S ribosomal subunit biogenesis and possibly also in cell cycle regulation and energy metabolism.</text>
</comment>
<dbReference type="InterPro" id="IPR009019">
    <property type="entry name" value="KH_sf_prok-type"/>
</dbReference>
<evidence type="ECO:0000313" key="11">
    <source>
        <dbReference type="EMBL" id="MBO0932714.1"/>
    </source>
</evidence>
<evidence type="ECO:0000259" key="10">
    <source>
        <dbReference type="PROSITE" id="PS51713"/>
    </source>
</evidence>
<keyword evidence="7" id="KW-0699">rRNA-binding</keyword>
<dbReference type="AlphaFoldDB" id="A0A939G8R8"/>
<feature type="domain" description="Era-type G" evidence="10">
    <location>
        <begin position="23"/>
        <end position="253"/>
    </location>
</feature>
<dbReference type="NCBIfam" id="TIGR00231">
    <property type="entry name" value="small_GTP"/>
    <property type="match status" value="1"/>
</dbReference>
<feature type="binding site" evidence="7">
    <location>
        <begin position="31"/>
        <end position="38"/>
    </location>
    <ligand>
        <name>GTP</name>
        <dbReference type="ChEBI" id="CHEBI:37565"/>
    </ligand>
</feature>
<gene>
    <name evidence="7" type="primary">era</name>
    <name evidence="11" type="ORF">J2I48_17015</name>
</gene>
<feature type="binding site" evidence="7">
    <location>
        <begin position="142"/>
        <end position="145"/>
    </location>
    <ligand>
        <name>GTP</name>
        <dbReference type="ChEBI" id="CHEBI:37565"/>
    </ligand>
</feature>
<dbReference type="EMBL" id="JAFMYU010000014">
    <property type="protein sequence ID" value="MBO0932714.1"/>
    <property type="molecule type" value="Genomic_DNA"/>
</dbReference>
<evidence type="ECO:0000256" key="9">
    <source>
        <dbReference type="SAM" id="MobiDB-lite"/>
    </source>
</evidence>
<proteinExistence type="inferred from homology"/>
<dbReference type="PANTHER" id="PTHR42698:SF1">
    <property type="entry name" value="GTPASE ERA, MITOCHONDRIAL"/>
    <property type="match status" value="1"/>
</dbReference>
<sequence>MGSPDIQPPGELNPGAPPAPDFRAGFVSIVGKPNVGKSTLMNQLIGERLSIITSKAQTTRHRIMGILNGNHNGQPFQLVYSDTPGIIQPKYKLHESMMSFVRGSLEDADVILFVTDIFEQHDEDDVIKRLKYANVPIILLINKIDQASPEQVEEKIRYWEEHFSVGGYAVLEDESSEGGKKAGIPDEDSLRFNEDGSLVDEDDLADDETDAQPVAEEAAPGAPRKATEIIPISALNGFNLDRLFDDIVRYLPVHPPYFPEDELTDKPERFFASEMIREKIFLNYKKEVPYSSEVVITGFKDREDMLVISAEILVERPTQRAILLGEKGNMIKKTGIMAREELERFFGKKVFLETHVKVEPDWRQKERMLRRLGYDE</sequence>
<comment type="subunit">
    <text evidence="7">Monomer.</text>
</comment>
<evidence type="ECO:0000256" key="4">
    <source>
        <dbReference type="ARBA" id="ARBA00022741"/>
    </source>
</evidence>
<dbReference type="SUPFAM" id="SSF54814">
    <property type="entry name" value="Prokaryotic type KH domain (KH-domain type II)"/>
    <property type="match status" value="1"/>
</dbReference>
<evidence type="ECO:0000256" key="5">
    <source>
        <dbReference type="ARBA" id="ARBA00022884"/>
    </source>
</evidence>
<dbReference type="InterPro" id="IPR006073">
    <property type="entry name" value="GTP-bd"/>
</dbReference>
<dbReference type="InterPro" id="IPR005662">
    <property type="entry name" value="GTPase_Era-like"/>
</dbReference>
<dbReference type="GO" id="GO:0003924">
    <property type="term" value="F:GTPase activity"/>
    <property type="evidence" value="ECO:0007669"/>
    <property type="project" value="UniProtKB-UniRule"/>
</dbReference>
<keyword evidence="12" id="KW-1185">Reference proteome</keyword>
<evidence type="ECO:0000256" key="6">
    <source>
        <dbReference type="ARBA" id="ARBA00023134"/>
    </source>
</evidence>
<dbReference type="GO" id="GO:0005829">
    <property type="term" value="C:cytosol"/>
    <property type="evidence" value="ECO:0007669"/>
    <property type="project" value="TreeGrafter"/>
</dbReference>
<keyword evidence="6 7" id="KW-0342">GTP-binding</keyword>
<dbReference type="InterPro" id="IPR030388">
    <property type="entry name" value="G_ERA_dom"/>
</dbReference>
<evidence type="ECO:0000313" key="12">
    <source>
        <dbReference type="Proteomes" id="UP000664795"/>
    </source>
</evidence>
<dbReference type="CDD" id="cd04163">
    <property type="entry name" value="Era"/>
    <property type="match status" value="1"/>
</dbReference>
<dbReference type="GO" id="GO:0043024">
    <property type="term" value="F:ribosomal small subunit binding"/>
    <property type="evidence" value="ECO:0007669"/>
    <property type="project" value="TreeGrafter"/>
</dbReference>
<comment type="similarity">
    <text evidence="1 7 8">Belongs to the TRAFAC class TrmE-Era-EngA-EngB-Septin-like GTPase superfamily. Era GTPase family.</text>
</comment>
<feature type="binding site" evidence="7">
    <location>
        <begin position="82"/>
        <end position="86"/>
    </location>
    <ligand>
        <name>GTP</name>
        <dbReference type="ChEBI" id="CHEBI:37565"/>
    </ligand>
</feature>